<organism evidence="3 4">
    <name type="scientific">Oceanicoccus sagamiensis</name>
    <dbReference type="NCBI Taxonomy" id="716816"/>
    <lineage>
        <taxon>Bacteria</taxon>
        <taxon>Pseudomonadati</taxon>
        <taxon>Pseudomonadota</taxon>
        <taxon>Gammaproteobacteria</taxon>
        <taxon>Cellvibrionales</taxon>
        <taxon>Spongiibacteraceae</taxon>
        <taxon>Oceanicoccus</taxon>
    </lineage>
</organism>
<dbReference type="Proteomes" id="UP000193450">
    <property type="component" value="Chromosome"/>
</dbReference>
<accession>A0A1X9N650</accession>
<feature type="compositionally biased region" description="Polar residues" evidence="1">
    <location>
        <begin position="177"/>
        <end position="187"/>
    </location>
</feature>
<dbReference type="RefSeq" id="WP_169713917.1">
    <property type="nucleotide sequence ID" value="NZ_CP019343.1"/>
</dbReference>
<dbReference type="AlphaFoldDB" id="A0A1X9N650"/>
<name>A0A1X9N650_9GAMM</name>
<protein>
    <recommendedName>
        <fullName evidence="2">DUF4124 domain-containing protein</fullName>
    </recommendedName>
</protein>
<dbReference type="EMBL" id="CP019343">
    <property type="protein sequence ID" value="ARN73580.1"/>
    <property type="molecule type" value="Genomic_DNA"/>
</dbReference>
<keyword evidence="4" id="KW-1185">Reference proteome</keyword>
<proteinExistence type="predicted"/>
<feature type="domain" description="DUF4124" evidence="2">
    <location>
        <begin position="19"/>
        <end position="66"/>
    </location>
</feature>
<evidence type="ECO:0000313" key="4">
    <source>
        <dbReference type="Proteomes" id="UP000193450"/>
    </source>
</evidence>
<feature type="region of interest" description="Disordered" evidence="1">
    <location>
        <begin position="177"/>
        <end position="224"/>
    </location>
</feature>
<dbReference type="KEGG" id="osg:BST96_05270"/>
<evidence type="ECO:0000256" key="1">
    <source>
        <dbReference type="SAM" id="MobiDB-lite"/>
    </source>
</evidence>
<evidence type="ECO:0000313" key="3">
    <source>
        <dbReference type="EMBL" id="ARN73580.1"/>
    </source>
</evidence>
<dbReference type="Pfam" id="PF13511">
    <property type="entry name" value="DUF4124"/>
    <property type="match status" value="1"/>
</dbReference>
<dbReference type="STRING" id="716816.BST96_05270"/>
<sequence length="224" mass="23489">MNSNRLGNNTGLLALTFSLCLLFIGLNTSAQVYKSVDKDGNVSYSDQPAPDAKPVEIQETNSAKSVEVPIAVEPLPTALAPNSYDMLRINSPANDGIIANGLVPFTVTTSVKPQLKKGHKLQLSIDGVAQDTGQGNFTVNSISRGEHRLQVAIIDANGTILKQSANVKVFAYRPSTAGSTYNSNDNGGNRPKPEHPIAKPPVTIQPIPGPGRPNLGGGGGGRGR</sequence>
<gene>
    <name evidence="3" type="ORF">BST96_05270</name>
</gene>
<evidence type="ECO:0000259" key="2">
    <source>
        <dbReference type="Pfam" id="PF13511"/>
    </source>
</evidence>
<feature type="compositionally biased region" description="Gly residues" evidence="1">
    <location>
        <begin position="214"/>
        <end position="224"/>
    </location>
</feature>
<dbReference type="InterPro" id="IPR025392">
    <property type="entry name" value="DUF4124"/>
</dbReference>
<reference evidence="3 4" key="1">
    <citation type="submission" date="2016-11" db="EMBL/GenBank/DDBJ databases">
        <title>Trade-off between light-utilization and light-protection in marine flavobacteria.</title>
        <authorList>
            <person name="Kumagai Y."/>
        </authorList>
    </citation>
    <scope>NUCLEOTIDE SEQUENCE [LARGE SCALE GENOMIC DNA]</scope>
    <source>
        <strain evidence="3 4">NBRC 107125</strain>
    </source>
</reference>